<dbReference type="InParanoid" id="Q24BQ5"/>
<evidence type="ECO:0000313" key="2">
    <source>
        <dbReference type="Proteomes" id="UP000009168"/>
    </source>
</evidence>
<dbReference type="GeneID" id="7834686"/>
<dbReference type="KEGG" id="tet:TTHERM_01091270"/>
<dbReference type="Proteomes" id="UP000009168">
    <property type="component" value="Unassembled WGS sequence"/>
</dbReference>
<evidence type="ECO:0000313" key="1">
    <source>
        <dbReference type="EMBL" id="EAS05188.1"/>
    </source>
</evidence>
<name>Q24BQ5_TETTS</name>
<keyword evidence="2" id="KW-1185">Reference proteome</keyword>
<dbReference type="HOGENOM" id="CLU_3018502_0_0_1"/>
<accession>Q24BQ5</accession>
<gene>
    <name evidence="1" type="ORF">TTHERM_01091270</name>
</gene>
<dbReference type="EMBL" id="GG662390">
    <property type="protein sequence ID" value="EAS05188.1"/>
    <property type="molecule type" value="Genomic_DNA"/>
</dbReference>
<reference evidence="2" key="1">
    <citation type="journal article" date="2006" name="PLoS Biol.">
        <title>Macronuclear genome sequence of the ciliate Tetrahymena thermophila, a model eukaryote.</title>
        <authorList>
            <person name="Eisen J.A."/>
            <person name="Coyne R.S."/>
            <person name="Wu M."/>
            <person name="Wu D."/>
            <person name="Thiagarajan M."/>
            <person name="Wortman J.R."/>
            <person name="Badger J.H."/>
            <person name="Ren Q."/>
            <person name="Amedeo P."/>
            <person name="Jones K.M."/>
            <person name="Tallon L.J."/>
            <person name="Delcher A.L."/>
            <person name="Salzberg S.L."/>
            <person name="Silva J.C."/>
            <person name="Haas B.J."/>
            <person name="Majoros W.H."/>
            <person name="Farzad M."/>
            <person name="Carlton J.M."/>
            <person name="Smith R.K. Jr."/>
            <person name="Garg J."/>
            <person name="Pearlman R.E."/>
            <person name="Karrer K.M."/>
            <person name="Sun L."/>
            <person name="Manning G."/>
            <person name="Elde N.C."/>
            <person name="Turkewitz A.P."/>
            <person name="Asai D.J."/>
            <person name="Wilkes D.E."/>
            <person name="Wang Y."/>
            <person name="Cai H."/>
            <person name="Collins K."/>
            <person name="Stewart B.A."/>
            <person name="Lee S.R."/>
            <person name="Wilamowska K."/>
            <person name="Weinberg Z."/>
            <person name="Ruzzo W.L."/>
            <person name="Wloga D."/>
            <person name="Gaertig J."/>
            <person name="Frankel J."/>
            <person name="Tsao C.-C."/>
            <person name="Gorovsky M.A."/>
            <person name="Keeling P.J."/>
            <person name="Waller R.F."/>
            <person name="Patron N.J."/>
            <person name="Cherry J.M."/>
            <person name="Stover N.A."/>
            <person name="Krieger C.J."/>
            <person name="del Toro C."/>
            <person name="Ryder H.F."/>
            <person name="Williamson S.C."/>
            <person name="Barbeau R.A."/>
            <person name="Hamilton E.P."/>
            <person name="Orias E."/>
        </authorList>
    </citation>
    <scope>NUCLEOTIDE SEQUENCE [LARGE SCALE GENOMIC DNA]</scope>
    <source>
        <strain evidence="2">SB210</strain>
    </source>
</reference>
<sequence>MRTADYFQQLQNRIDRQSTIHSKQCKKEQPQINQSEQNCNISAISISEAEFKLEVD</sequence>
<dbReference type="RefSeq" id="XP_001025433.1">
    <property type="nucleotide sequence ID" value="XM_001025433.1"/>
</dbReference>
<organism evidence="1 2">
    <name type="scientific">Tetrahymena thermophila (strain SB210)</name>
    <dbReference type="NCBI Taxonomy" id="312017"/>
    <lineage>
        <taxon>Eukaryota</taxon>
        <taxon>Sar</taxon>
        <taxon>Alveolata</taxon>
        <taxon>Ciliophora</taxon>
        <taxon>Intramacronucleata</taxon>
        <taxon>Oligohymenophorea</taxon>
        <taxon>Hymenostomatida</taxon>
        <taxon>Tetrahymenina</taxon>
        <taxon>Tetrahymenidae</taxon>
        <taxon>Tetrahymena</taxon>
    </lineage>
</organism>
<dbReference type="AlphaFoldDB" id="Q24BQ5"/>
<protein>
    <submittedName>
        <fullName evidence="1">Uncharacterized protein</fullName>
    </submittedName>
</protein>
<proteinExistence type="predicted"/>